<dbReference type="PANTHER" id="PTHR10357:SF179">
    <property type="entry name" value="NEUTRAL AND BASIC AMINO ACID TRANSPORT PROTEIN RBAT"/>
    <property type="match status" value="1"/>
</dbReference>
<dbReference type="Gene3D" id="3.20.20.80">
    <property type="entry name" value="Glycosidases"/>
    <property type="match status" value="1"/>
</dbReference>
<feature type="compositionally biased region" description="Low complexity" evidence="1">
    <location>
        <begin position="518"/>
        <end position="540"/>
    </location>
</feature>
<feature type="chain" id="PRO_5018037038" description="Glycosyl hydrolase family 13 catalytic domain-containing protein" evidence="2">
    <location>
        <begin position="24"/>
        <end position="583"/>
    </location>
</feature>
<dbReference type="SMART" id="SM00642">
    <property type="entry name" value="Aamy"/>
    <property type="match status" value="1"/>
</dbReference>
<reference evidence="4" key="1">
    <citation type="journal article" date="2018" name="Genome Res.">
        <title>The genomic architecture and molecular evolution of ant odorant receptors.</title>
        <authorList>
            <person name="McKenzie S.K."/>
            <person name="Kronauer D.J.C."/>
        </authorList>
    </citation>
    <scope>NUCLEOTIDE SEQUENCE [LARGE SCALE GENOMIC DNA]</scope>
    <source>
        <strain evidence="4">Clonal line C1</strain>
    </source>
</reference>
<dbReference type="SUPFAM" id="SSF51445">
    <property type="entry name" value="(Trans)glycosidases"/>
    <property type="match status" value="1"/>
</dbReference>
<dbReference type="InterPro" id="IPR017853">
    <property type="entry name" value="GH"/>
</dbReference>
<evidence type="ECO:0000259" key="3">
    <source>
        <dbReference type="SMART" id="SM00642"/>
    </source>
</evidence>
<proteinExistence type="predicted"/>
<dbReference type="OrthoDB" id="1740265at2759"/>
<dbReference type="EMBL" id="QOIP01000007">
    <property type="protein sequence ID" value="RLU20274.1"/>
    <property type="molecule type" value="Genomic_DNA"/>
</dbReference>
<comment type="caution">
    <text evidence="4">The sequence shown here is derived from an EMBL/GenBank/DDBJ whole genome shotgun (WGS) entry which is preliminary data.</text>
</comment>
<evidence type="ECO:0000256" key="1">
    <source>
        <dbReference type="SAM" id="MobiDB-lite"/>
    </source>
</evidence>
<feature type="region of interest" description="Disordered" evidence="1">
    <location>
        <begin position="496"/>
        <end position="560"/>
    </location>
</feature>
<protein>
    <recommendedName>
        <fullName evidence="3">Glycosyl hydrolase family 13 catalytic domain-containing protein</fullName>
    </recommendedName>
</protein>
<accession>A0A3L8DIL4</accession>
<feature type="compositionally biased region" description="Polar residues" evidence="1">
    <location>
        <begin position="505"/>
        <end position="517"/>
    </location>
</feature>
<reference evidence="4" key="2">
    <citation type="submission" date="2018-07" db="EMBL/GenBank/DDBJ databases">
        <authorList>
            <person name="Mckenzie S.K."/>
            <person name="Kronauer D.J.C."/>
        </authorList>
    </citation>
    <scope>NUCLEOTIDE SEQUENCE</scope>
    <source>
        <strain evidence="4">Clonal line C1</strain>
    </source>
</reference>
<gene>
    <name evidence="4" type="ORF">DMN91_006881</name>
</gene>
<feature type="domain" description="Glycosyl hydrolase family 13 catalytic" evidence="3">
    <location>
        <begin position="39"/>
        <end position="347"/>
    </location>
</feature>
<dbReference type="PANTHER" id="PTHR10357">
    <property type="entry name" value="ALPHA-AMYLASE FAMILY MEMBER"/>
    <property type="match status" value="1"/>
</dbReference>
<sequence>MLAFTRFVALICTLEFLLSGVNNAELANKEWWENTLVYQIWPRGFQDSDGDGEGDLKGIINRLDYIKNLGIETICLNPIYSSPLIDAGYDVSNFMEVSTYSDEEGSAWTWHERKQQWYYHKYHTSQPDLNLRNEEVIKEIMDILDFWLDRDVDGFRINAVPYFVEDEALRNEPVGGFYTFGLSESTALLYLFRRHVDEWVSRNNVTSKLLIAESYDADDNLIDYYGNGTHNGIPPINFKFITHIHNSSSADYIKYILEEWIKLLPENAGTNWVLSNHDNSRAASRIGLNRVDGLHMLSLLLPGQAHTYYGDELGMLDTKVLWNRTLDPMGCAKGIEKYEYFSRDPARTPMQWNSEISAGFSTNETTYLPIHSNYINRNVQAQLNRKRSNLKTYKELAALRKGPVFVNGDYEFKSLNNNRVLVLKRFLKNHPLAYIIVINLGLRQEQVNLSLIYPYLKDTLEIVVASSNALYVKGVVQQNNFILTANAALVLRSQEETGHTPIDPTVTTETDGEVTNNSTKATTLSTSETTSSPGNKTSSETTEKTTESTKTSTTKDPNSAANLTPAVQLVISLIIAVIASYRI</sequence>
<dbReference type="Proteomes" id="UP000279307">
    <property type="component" value="Chromosome 7"/>
</dbReference>
<keyword evidence="2" id="KW-0732">Signal</keyword>
<feature type="signal peptide" evidence="2">
    <location>
        <begin position="1"/>
        <end position="23"/>
    </location>
</feature>
<dbReference type="AlphaFoldDB" id="A0A3L8DIL4"/>
<dbReference type="InterPro" id="IPR006047">
    <property type="entry name" value="GH13_cat_dom"/>
</dbReference>
<dbReference type="Pfam" id="PF00128">
    <property type="entry name" value="Alpha-amylase"/>
    <property type="match status" value="2"/>
</dbReference>
<dbReference type="GO" id="GO:0005975">
    <property type="term" value="P:carbohydrate metabolic process"/>
    <property type="evidence" value="ECO:0007669"/>
    <property type="project" value="InterPro"/>
</dbReference>
<organism evidence="4">
    <name type="scientific">Ooceraea biroi</name>
    <name type="common">Clonal raider ant</name>
    <name type="synonym">Cerapachys biroi</name>
    <dbReference type="NCBI Taxonomy" id="2015173"/>
    <lineage>
        <taxon>Eukaryota</taxon>
        <taxon>Metazoa</taxon>
        <taxon>Ecdysozoa</taxon>
        <taxon>Arthropoda</taxon>
        <taxon>Hexapoda</taxon>
        <taxon>Insecta</taxon>
        <taxon>Pterygota</taxon>
        <taxon>Neoptera</taxon>
        <taxon>Endopterygota</taxon>
        <taxon>Hymenoptera</taxon>
        <taxon>Apocrita</taxon>
        <taxon>Aculeata</taxon>
        <taxon>Formicoidea</taxon>
        <taxon>Formicidae</taxon>
        <taxon>Dorylinae</taxon>
        <taxon>Ooceraea</taxon>
    </lineage>
</organism>
<evidence type="ECO:0000256" key="2">
    <source>
        <dbReference type="SAM" id="SignalP"/>
    </source>
</evidence>
<evidence type="ECO:0000313" key="4">
    <source>
        <dbReference type="EMBL" id="RLU20274.1"/>
    </source>
</evidence>
<name>A0A3L8DIL4_OOCBI</name>